<evidence type="ECO:0000256" key="2">
    <source>
        <dbReference type="ARBA" id="ARBA00009387"/>
    </source>
</evidence>
<name>A0A0A3XJW9_BRAJP</name>
<dbReference type="Gene3D" id="1.10.530.10">
    <property type="match status" value="1"/>
</dbReference>
<evidence type="ECO:0000256" key="1">
    <source>
        <dbReference type="ARBA" id="ARBA00007734"/>
    </source>
</evidence>
<dbReference type="Proteomes" id="UP000030377">
    <property type="component" value="Unassembled WGS sequence"/>
</dbReference>
<dbReference type="AlphaFoldDB" id="A0A0A3XJW9"/>
<dbReference type="EMBL" id="JRPN01000029">
    <property type="protein sequence ID" value="KGT74620.1"/>
    <property type="molecule type" value="Genomic_DNA"/>
</dbReference>
<sequence length="176" mass="18886">MPSQWVQSILRLESAGDAHAKSDKGALGLMQVMPATWAELCLRYALGDDPYDPHDNILAGAAYLRELYDRYGFLGAFAAYSAGPARYEQHLAGDPLPVETQAYVTKIAAELDAASASISFTGSRFWSGSPIFPAHSGHTGAAERQQPTTLGLHTPSVITPKPTGIFVARPDAGERR</sequence>
<dbReference type="PANTHER" id="PTHR37423">
    <property type="entry name" value="SOLUBLE LYTIC MUREIN TRANSGLYCOSYLASE-RELATED"/>
    <property type="match status" value="1"/>
</dbReference>
<proteinExistence type="inferred from homology"/>
<evidence type="ECO:0000259" key="3">
    <source>
        <dbReference type="Pfam" id="PF01464"/>
    </source>
</evidence>
<dbReference type="PANTHER" id="PTHR37423:SF2">
    <property type="entry name" value="MEMBRANE-BOUND LYTIC MUREIN TRANSGLYCOSYLASE C"/>
    <property type="match status" value="1"/>
</dbReference>
<dbReference type="Pfam" id="PF01464">
    <property type="entry name" value="SLT"/>
    <property type="match status" value="1"/>
</dbReference>
<gene>
    <name evidence="4" type="ORF">MA20_37935</name>
</gene>
<feature type="domain" description="Transglycosylase SLT" evidence="3">
    <location>
        <begin position="3"/>
        <end position="90"/>
    </location>
</feature>
<dbReference type="InterPro" id="IPR008258">
    <property type="entry name" value="Transglycosylase_SLT_dom_1"/>
</dbReference>
<accession>A0A0A3XJW9</accession>
<evidence type="ECO:0000313" key="5">
    <source>
        <dbReference type="Proteomes" id="UP000030377"/>
    </source>
</evidence>
<dbReference type="CDD" id="cd00254">
    <property type="entry name" value="LT-like"/>
    <property type="match status" value="1"/>
</dbReference>
<comment type="similarity">
    <text evidence="1">Belongs to the transglycosylase Slt family.</text>
</comment>
<comment type="similarity">
    <text evidence="2">Belongs to the virb1 family.</text>
</comment>
<dbReference type="InterPro" id="IPR023346">
    <property type="entry name" value="Lysozyme-like_dom_sf"/>
</dbReference>
<comment type="caution">
    <text evidence="4">The sequence shown here is derived from an EMBL/GenBank/DDBJ whole genome shotgun (WGS) entry which is preliminary data.</text>
</comment>
<organism evidence="4 5">
    <name type="scientific">Bradyrhizobium japonicum</name>
    <dbReference type="NCBI Taxonomy" id="375"/>
    <lineage>
        <taxon>Bacteria</taxon>
        <taxon>Pseudomonadati</taxon>
        <taxon>Pseudomonadota</taxon>
        <taxon>Alphaproteobacteria</taxon>
        <taxon>Hyphomicrobiales</taxon>
        <taxon>Nitrobacteraceae</taxon>
        <taxon>Bradyrhizobium</taxon>
    </lineage>
</organism>
<reference evidence="4 5" key="1">
    <citation type="submission" date="2014-09" db="EMBL/GenBank/DDBJ databases">
        <title>Draft genome of Bradyrhizobium japonicum Is-34.</title>
        <authorList>
            <person name="Tsurumaru H."/>
            <person name="Yamakawa T."/>
            <person name="Hashimoto S."/>
            <person name="Okizaki K."/>
            <person name="Kanesaki Y."/>
            <person name="Yoshikawa H."/>
            <person name="Yajima S."/>
        </authorList>
    </citation>
    <scope>NUCLEOTIDE SEQUENCE [LARGE SCALE GENOMIC DNA]</scope>
    <source>
        <strain evidence="4 5">Is-34</strain>
    </source>
</reference>
<evidence type="ECO:0000313" key="4">
    <source>
        <dbReference type="EMBL" id="KGT74620.1"/>
    </source>
</evidence>
<protein>
    <recommendedName>
        <fullName evidence="3">Transglycosylase SLT domain-containing protein</fullName>
    </recommendedName>
</protein>
<dbReference type="SUPFAM" id="SSF53955">
    <property type="entry name" value="Lysozyme-like"/>
    <property type="match status" value="1"/>
</dbReference>